<evidence type="ECO:0000256" key="2">
    <source>
        <dbReference type="ARBA" id="ARBA00022723"/>
    </source>
</evidence>
<feature type="transmembrane region" description="Helical" evidence="11">
    <location>
        <begin position="996"/>
        <end position="1014"/>
    </location>
</feature>
<feature type="compositionally biased region" description="Polar residues" evidence="10">
    <location>
        <begin position="432"/>
        <end position="450"/>
    </location>
</feature>
<evidence type="ECO:0000256" key="1">
    <source>
        <dbReference type="ARBA" id="ARBA00004123"/>
    </source>
</evidence>
<keyword evidence="14" id="KW-1185">Reference proteome</keyword>
<evidence type="ECO:0000259" key="12">
    <source>
        <dbReference type="PROSITE" id="PS51141"/>
    </source>
</evidence>
<evidence type="ECO:0000256" key="4">
    <source>
        <dbReference type="ARBA" id="ARBA00022833"/>
    </source>
</evidence>
<comment type="caution">
    <text evidence="13">The sequence shown here is derived from an EMBL/GenBank/DDBJ whole genome shotgun (WGS) entry which is preliminary data.</text>
</comment>
<evidence type="ECO:0000256" key="3">
    <source>
        <dbReference type="ARBA" id="ARBA00022771"/>
    </source>
</evidence>
<dbReference type="Proteomes" id="UP001280121">
    <property type="component" value="Unassembled WGS sequence"/>
</dbReference>
<dbReference type="AlphaFoldDB" id="A0AAD9U2T6"/>
<feature type="region of interest" description="Disordered" evidence="10">
    <location>
        <begin position="432"/>
        <end position="467"/>
    </location>
</feature>
<dbReference type="GO" id="GO:0005634">
    <property type="term" value="C:nucleus"/>
    <property type="evidence" value="ECO:0007669"/>
    <property type="project" value="UniProtKB-SubCell"/>
</dbReference>
<dbReference type="GO" id="GO:0008270">
    <property type="term" value="F:zinc ion binding"/>
    <property type="evidence" value="ECO:0007669"/>
    <property type="project" value="UniProtKB-KW"/>
</dbReference>
<gene>
    <name evidence="13" type="ORF">Ddye_022075</name>
</gene>
<keyword evidence="3 9" id="KW-0863">Zinc-finger</keyword>
<dbReference type="InterPro" id="IPR044817">
    <property type="entry name" value="SBP-like"/>
</dbReference>
<evidence type="ECO:0000256" key="9">
    <source>
        <dbReference type="PROSITE-ProRule" id="PRU00470"/>
    </source>
</evidence>
<dbReference type="InterPro" id="IPR004333">
    <property type="entry name" value="SBP_dom"/>
</dbReference>
<dbReference type="PANTHER" id="PTHR31251">
    <property type="entry name" value="SQUAMOSA PROMOTER-BINDING-LIKE PROTEIN 4"/>
    <property type="match status" value="1"/>
</dbReference>
<evidence type="ECO:0000313" key="13">
    <source>
        <dbReference type="EMBL" id="KAK2646880.1"/>
    </source>
</evidence>
<dbReference type="Pfam" id="PF26102">
    <property type="entry name" value="Ig_SPL7"/>
    <property type="match status" value="1"/>
</dbReference>
<evidence type="ECO:0000313" key="14">
    <source>
        <dbReference type="Proteomes" id="UP001280121"/>
    </source>
</evidence>
<dbReference type="Gene3D" id="4.10.1100.10">
    <property type="entry name" value="Transcription factor, SBP-box domain"/>
    <property type="match status" value="1"/>
</dbReference>
<accession>A0AAD9U2T6</accession>
<dbReference type="GO" id="GO:0003677">
    <property type="term" value="F:DNA binding"/>
    <property type="evidence" value="ECO:0007669"/>
    <property type="project" value="UniProtKB-KW"/>
</dbReference>
<evidence type="ECO:0000256" key="5">
    <source>
        <dbReference type="ARBA" id="ARBA00023015"/>
    </source>
</evidence>
<evidence type="ECO:0000256" key="8">
    <source>
        <dbReference type="ARBA" id="ARBA00023242"/>
    </source>
</evidence>
<dbReference type="InterPro" id="IPR036770">
    <property type="entry name" value="Ankyrin_rpt-contain_sf"/>
</dbReference>
<dbReference type="Gene3D" id="1.25.40.20">
    <property type="entry name" value="Ankyrin repeat-containing domain"/>
    <property type="match status" value="1"/>
</dbReference>
<sequence length="1037" mass="115042">METTYGGKAGKFYGPVVSDLKAVGKKTLDWDLNDWKWDGDLFTASPLNSVPSDCRSRQLFPVAPELPVNGGLSNSSSSCSEDNNVGNDKGKRELEKRRRVVAVEDEELNNDEVVGSLNLKLGGQVYPVTDGDAKSGKKTKIVGNTSNRAVCQVEDCRADLSNAKDYHRRHKVCDMHSKATRALVGNVMQRFCQQCSRFHILQEFDEGKRSCRRRLAGHNKRRRKTHPDNVVNGGSLNDERGSSYLLISLLRILSNMHSNNTDQTKDQDLLSHLIRNLASLVGTNNGRNISGLLQGSQGLLNTGASAGNVEKVPDVVSTVPQPAGPSSSAYKIDNCVGVLDRQASMGQHGGTILASDLMQKRICINNAQGLGVQPLSGSQSTANANELEATFRRTKMNNIDLNNVYDDSQDLGENLQRSHAAVNSENGSLNCPSWLQTDSHKSSPPQTSANSDSTFSQSPSSSSGEAQSRTDRIVFKLFGKDPNDFPVVVRRQILDWLSHSPTEIESYIRPGCIILTIYLRLGKPTWEELCCDMGSSLRRLLDGSNDPFWRTGWLYARVQHSMAFIYNGQVVLDTPLPLKSHKHCRISSIKPIAVSVSERAKFIIKGFNLIQSTMRLLCALEGKYLVEETCLDLMDGSDIVNEPDELQSLSLQCSIPNVSGRGFIEVEDHGPSSSFFPFIVAEQEVCSEICMLESVIEAADTVDDLQKEAEMAEFKNQALDFLHEMGWLLHRSRVKFRLGHLDPNSDLFPFKRFSWLMEYSMEHDWCAVVKKLLSILFDGTVDTGEHSSIELALLEIGLLHRAVKRNCRPMVELLLRYAPDKVSDKPGCEQKHPVEGGCNSFIFKPDVVGPAGLTPLHVAASTDDAENVLDALTDDPGLVGIEVWKSARDSTGLTPNDYASLRGHYSYIHLVQRKINKKSSETGHVALDIPDSSLSDCNSKQKQLSDRHNNKSMLSRVVSLQTEKMEPKAMQQRHCRLCEHKLAYGNTRTSLVYRPAMLSMVAIAAVCVCVALLFKSSPEVLYIFRPFRWEMLKYGSS</sequence>
<feature type="region of interest" description="Disordered" evidence="10">
    <location>
        <begin position="215"/>
        <end position="235"/>
    </location>
</feature>
<name>A0AAD9U2T6_9ROSI</name>
<feature type="compositionally biased region" description="Basic residues" evidence="10">
    <location>
        <begin position="215"/>
        <end position="225"/>
    </location>
</feature>
<evidence type="ECO:0000256" key="7">
    <source>
        <dbReference type="ARBA" id="ARBA00023163"/>
    </source>
</evidence>
<evidence type="ECO:0000256" key="11">
    <source>
        <dbReference type="SAM" id="Phobius"/>
    </source>
</evidence>
<dbReference type="PROSITE" id="PS51141">
    <property type="entry name" value="ZF_SBP"/>
    <property type="match status" value="1"/>
</dbReference>
<keyword evidence="4" id="KW-0862">Zinc</keyword>
<keyword evidence="7" id="KW-0804">Transcription</keyword>
<dbReference type="FunFam" id="4.10.1100.10:FF:000001">
    <property type="entry name" value="Squamosa promoter-binding-like protein 14"/>
    <property type="match status" value="1"/>
</dbReference>
<keyword evidence="8" id="KW-0539">Nucleus</keyword>
<keyword evidence="11" id="KW-0472">Membrane</keyword>
<comment type="subcellular location">
    <subcellularLocation>
        <location evidence="1">Nucleus</location>
    </subcellularLocation>
</comment>
<keyword evidence="11" id="KW-1133">Transmembrane helix</keyword>
<keyword evidence="5" id="KW-0805">Transcription regulation</keyword>
<feature type="compositionally biased region" description="Low complexity" evidence="10">
    <location>
        <begin position="451"/>
        <end position="467"/>
    </location>
</feature>
<keyword evidence="6" id="KW-0238">DNA-binding</keyword>
<feature type="domain" description="SBP-type" evidence="12">
    <location>
        <begin position="148"/>
        <end position="225"/>
    </location>
</feature>
<dbReference type="Pfam" id="PF03110">
    <property type="entry name" value="SBP"/>
    <property type="match status" value="1"/>
</dbReference>
<protein>
    <recommendedName>
        <fullName evidence="12">SBP-type domain-containing protein</fullName>
    </recommendedName>
</protein>
<dbReference type="InterPro" id="IPR036893">
    <property type="entry name" value="SBP_sf"/>
</dbReference>
<proteinExistence type="predicted"/>
<dbReference type="SUPFAM" id="SSF48403">
    <property type="entry name" value="Ankyrin repeat"/>
    <property type="match status" value="1"/>
</dbReference>
<dbReference type="SUPFAM" id="SSF103612">
    <property type="entry name" value="SBT domain"/>
    <property type="match status" value="1"/>
</dbReference>
<dbReference type="PANTHER" id="PTHR31251:SF211">
    <property type="entry name" value="SQUAMOSA PROMOTER-BINDING-LIKE PROTEIN 1"/>
    <property type="match status" value="1"/>
</dbReference>
<dbReference type="EMBL" id="JANJYI010000006">
    <property type="protein sequence ID" value="KAK2646880.1"/>
    <property type="molecule type" value="Genomic_DNA"/>
</dbReference>
<evidence type="ECO:0000256" key="6">
    <source>
        <dbReference type="ARBA" id="ARBA00023125"/>
    </source>
</evidence>
<feature type="region of interest" description="Disordered" evidence="10">
    <location>
        <begin position="67"/>
        <end position="92"/>
    </location>
</feature>
<reference evidence="13" key="1">
    <citation type="journal article" date="2023" name="Plant J.">
        <title>Genome sequences and population genomics provide insights into the demographic history, inbreeding, and mutation load of two 'living fossil' tree species of Dipteronia.</title>
        <authorList>
            <person name="Feng Y."/>
            <person name="Comes H.P."/>
            <person name="Chen J."/>
            <person name="Zhu S."/>
            <person name="Lu R."/>
            <person name="Zhang X."/>
            <person name="Li P."/>
            <person name="Qiu J."/>
            <person name="Olsen K.M."/>
            <person name="Qiu Y."/>
        </authorList>
    </citation>
    <scope>NUCLEOTIDE SEQUENCE</scope>
    <source>
        <strain evidence="13">KIB01</strain>
    </source>
</reference>
<evidence type="ECO:0000256" key="10">
    <source>
        <dbReference type="SAM" id="MobiDB-lite"/>
    </source>
</evidence>
<keyword evidence="11" id="KW-0812">Transmembrane</keyword>
<organism evidence="13 14">
    <name type="scientific">Dipteronia dyeriana</name>
    <dbReference type="NCBI Taxonomy" id="168575"/>
    <lineage>
        <taxon>Eukaryota</taxon>
        <taxon>Viridiplantae</taxon>
        <taxon>Streptophyta</taxon>
        <taxon>Embryophyta</taxon>
        <taxon>Tracheophyta</taxon>
        <taxon>Spermatophyta</taxon>
        <taxon>Magnoliopsida</taxon>
        <taxon>eudicotyledons</taxon>
        <taxon>Gunneridae</taxon>
        <taxon>Pentapetalae</taxon>
        <taxon>rosids</taxon>
        <taxon>malvids</taxon>
        <taxon>Sapindales</taxon>
        <taxon>Sapindaceae</taxon>
        <taxon>Hippocastanoideae</taxon>
        <taxon>Acereae</taxon>
        <taxon>Dipteronia</taxon>
    </lineage>
</organism>
<keyword evidence="2" id="KW-0479">Metal-binding</keyword>